<dbReference type="Pfam" id="PF13246">
    <property type="entry name" value="Cation_ATPase"/>
    <property type="match status" value="1"/>
</dbReference>
<dbReference type="GO" id="GO:0015203">
    <property type="term" value="F:polyamine transmembrane transporter activity"/>
    <property type="evidence" value="ECO:0007669"/>
    <property type="project" value="TreeGrafter"/>
</dbReference>
<keyword evidence="7" id="KW-0460">Magnesium</keyword>
<evidence type="ECO:0000256" key="1">
    <source>
        <dbReference type="ARBA" id="ARBA00004141"/>
    </source>
</evidence>
<evidence type="ECO:0000256" key="11">
    <source>
        <dbReference type="SAM" id="Phobius"/>
    </source>
</evidence>
<feature type="transmembrane region" description="Helical" evidence="11">
    <location>
        <begin position="506"/>
        <end position="523"/>
    </location>
</feature>
<dbReference type="Gene3D" id="3.40.1110.10">
    <property type="entry name" value="Calcium-transporting ATPase, cytoplasmic domain N"/>
    <property type="match status" value="1"/>
</dbReference>
<feature type="transmembrane region" description="Helical" evidence="11">
    <location>
        <begin position="450"/>
        <end position="472"/>
    </location>
</feature>
<dbReference type="GO" id="GO:0005524">
    <property type="term" value="F:ATP binding"/>
    <property type="evidence" value="ECO:0007669"/>
    <property type="project" value="UniProtKB-KW"/>
</dbReference>
<dbReference type="Gene3D" id="3.40.50.1000">
    <property type="entry name" value="HAD superfamily/HAD-like"/>
    <property type="match status" value="1"/>
</dbReference>
<dbReference type="InterPro" id="IPR023298">
    <property type="entry name" value="ATPase_P-typ_TM_dom_sf"/>
</dbReference>
<dbReference type="GO" id="GO:0006874">
    <property type="term" value="P:intracellular calcium ion homeostasis"/>
    <property type="evidence" value="ECO:0007669"/>
    <property type="project" value="TreeGrafter"/>
</dbReference>
<name>A0A1B6DXG0_9HEMI</name>
<evidence type="ECO:0000256" key="6">
    <source>
        <dbReference type="ARBA" id="ARBA00022840"/>
    </source>
</evidence>
<evidence type="ECO:0000256" key="4">
    <source>
        <dbReference type="ARBA" id="ARBA00022723"/>
    </source>
</evidence>
<evidence type="ECO:0000256" key="5">
    <source>
        <dbReference type="ARBA" id="ARBA00022741"/>
    </source>
</evidence>
<dbReference type="InterPro" id="IPR006544">
    <property type="entry name" value="P-type_TPase_V"/>
</dbReference>
<dbReference type="SUPFAM" id="SSF81665">
    <property type="entry name" value="Calcium ATPase, transmembrane domain M"/>
    <property type="match status" value="1"/>
</dbReference>
<evidence type="ECO:0000256" key="2">
    <source>
        <dbReference type="ARBA" id="ARBA00022553"/>
    </source>
</evidence>
<keyword evidence="9 11" id="KW-1133">Transmembrane helix</keyword>
<evidence type="ECO:0000256" key="10">
    <source>
        <dbReference type="ARBA" id="ARBA00023136"/>
    </source>
</evidence>
<dbReference type="GO" id="GO:0019829">
    <property type="term" value="F:ATPase-coupled monoatomic cation transmembrane transporter activity"/>
    <property type="evidence" value="ECO:0007669"/>
    <property type="project" value="TreeGrafter"/>
</dbReference>
<protein>
    <recommendedName>
        <fullName evidence="13">Cation-transporting P-type ATPase C-terminal domain-containing protein</fullName>
    </recommendedName>
</protein>
<reference evidence="12" key="1">
    <citation type="submission" date="2015-12" db="EMBL/GenBank/DDBJ databases">
        <title>De novo transcriptome assembly of four potential Pierce s Disease insect vectors from Arizona vineyards.</title>
        <authorList>
            <person name="Tassone E.E."/>
        </authorList>
    </citation>
    <scope>NUCLEOTIDE SEQUENCE</scope>
</reference>
<keyword evidence="8" id="KW-1278">Translocase</keyword>
<accession>A0A1B6DXG0</accession>
<dbReference type="GO" id="GO:0016887">
    <property type="term" value="F:ATP hydrolysis activity"/>
    <property type="evidence" value="ECO:0007669"/>
    <property type="project" value="InterPro"/>
</dbReference>
<feature type="transmembrane region" description="Helical" evidence="11">
    <location>
        <begin position="574"/>
        <end position="594"/>
    </location>
</feature>
<dbReference type="GO" id="GO:0016020">
    <property type="term" value="C:membrane"/>
    <property type="evidence" value="ECO:0007669"/>
    <property type="project" value="UniProtKB-SubCell"/>
</dbReference>
<evidence type="ECO:0000256" key="7">
    <source>
        <dbReference type="ARBA" id="ARBA00022842"/>
    </source>
</evidence>
<dbReference type="InterPro" id="IPR036412">
    <property type="entry name" value="HAD-like_sf"/>
</dbReference>
<dbReference type="AlphaFoldDB" id="A0A1B6DXG0"/>
<dbReference type="GO" id="GO:0140358">
    <property type="term" value="F:P-type transmembrane transporter activity"/>
    <property type="evidence" value="ECO:0007669"/>
    <property type="project" value="InterPro"/>
</dbReference>
<keyword evidence="6" id="KW-0067">ATP-binding</keyword>
<evidence type="ECO:0008006" key="13">
    <source>
        <dbReference type="Google" id="ProtNLM"/>
    </source>
</evidence>
<keyword evidence="10 11" id="KW-0472">Membrane</keyword>
<keyword evidence="2" id="KW-0597">Phosphoprotein</keyword>
<feature type="transmembrane region" description="Helical" evidence="11">
    <location>
        <begin position="535"/>
        <end position="554"/>
    </location>
</feature>
<evidence type="ECO:0000256" key="3">
    <source>
        <dbReference type="ARBA" id="ARBA00022692"/>
    </source>
</evidence>
<dbReference type="PANTHER" id="PTHR45630">
    <property type="entry name" value="CATION-TRANSPORTING ATPASE-RELATED"/>
    <property type="match status" value="1"/>
</dbReference>
<feature type="non-terminal residue" evidence="12">
    <location>
        <position position="1"/>
    </location>
</feature>
<proteinExistence type="predicted"/>
<sequence>DLSSLNSKKPLTQVLACCHSVTRIDNNLCGDPLDVSMFTAVNWELEEPGADTARFDMLAPTVVKPKETGSRVTLEQMLSNMDLPMQNIEMPLEIGIVRIFAFSSHTQSMSVIARLLGARSFTVFCKGAPEKIISFCSPNSVPLNITSVLGSYTSNGFRVIALAYKTLPRKFNYKQTQRASREEVEKDLEFLGLLLMQNTLKPESAPVIKELKMAGIKCAMVTGDNLLTAVSVSRDCGLLNTKVPIAVVNVDLSYPSPRILLQKMSTIPGTVDMRDSSIPLVIDGHNWSLLQKHFPNVVPKIACRILIFARMSSDHKREVVEAFQSADYIVSMVGDGANDCSALKSANVGISLSQAEASIAAPFTSREPNIICVLELIKEGRSALVTSFSLFKYMACYSIVQFLSVLLLYQRGVELSNMEFLYVDLVITTSLAVVMGRVGPAEHLNKHRPLTSLVAVANVVPLIMHIIAVAFFQKLCLFMLSTMDWYIPVDPNQNGGSTVQSYENTALFMTSCFQYFILASVFNKGKPHRQPLHKHWMFVGLVTLLCLFSVFLTIHPSDWLAEEFELMPAKPVDVTFRLLLLILPILHLITAIFIENCVPNSRLLKWIVQKITRKQRPKNLYKIYEKDYDIPLTYDI</sequence>
<dbReference type="NCBIfam" id="TIGR01494">
    <property type="entry name" value="ATPase_P-type"/>
    <property type="match status" value="1"/>
</dbReference>
<dbReference type="InterPro" id="IPR001757">
    <property type="entry name" value="P_typ_ATPase"/>
</dbReference>
<feature type="transmembrane region" description="Helical" evidence="11">
    <location>
        <begin position="390"/>
        <end position="409"/>
    </location>
</feature>
<evidence type="ECO:0000256" key="8">
    <source>
        <dbReference type="ARBA" id="ARBA00022967"/>
    </source>
</evidence>
<dbReference type="InterPro" id="IPR023214">
    <property type="entry name" value="HAD_sf"/>
</dbReference>
<dbReference type="SUPFAM" id="SSF56784">
    <property type="entry name" value="HAD-like"/>
    <property type="match status" value="1"/>
</dbReference>
<keyword evidence="3 11" id="KW-0812">Transmembrane</keyword>
<keyword evidence="5" id="KW-0547">Nucleotide-binding</keyword>
<dbReference type="PANTHER" id="PTHR45630:SF8">
    <property type="entry name" value="CATION-TRANSPORTING ATPASE"/>
    <property type="match status" value="1"/>
</dbReference>
<evidence type="ECO:0000313" key="12">
    <source>
        <dbReference type="EMBL" id="JAS30356.1"/>
    </source>
</evidence>
<dbReference type="InterPro" id="IPR023299">
    <property type="entry name" value="ATPase_P-typ_cyto_dom_N"/>
</dbReference>
<dbReference type="GO" id="GO:0046872">
    <property type="term" value="F:metal ion binding"/>
    <property type="evidence" value="ECO:0007669"/>
    <property type="project" value="UniProtKB-KW"/>
</dbReference>
<keyword evidence="4" id="KW-0479">Metal-binding</keyword>
<feature type="transmembrane region" description="Helical" evidence="11">
    <location>
        <begin position="421"/>
        <end position="438"/>
    </location>
</feature>
<dbReference type="SUPFAM" id="SSF81660">
    <property type="entry name" value="Metal cation-transporting ATPase, ATP-binding domain N"/>
    <property type="match status" value="1"/>
</dbReference>
<organism evidence="12">
    <name type="scientific">Clastoptera arizonana</name>
    <name type="common">Arizona spittle bug</name>
    <dbReference type="NCBI Taxonomy" id="38151"/>
    <lineage>
        <taxon>Eukaryota</taxon>
        <taxon>Metazoa</taxon>
        <taxon>Ecdysozoa</taxon>
        <taxon>Arthropoda</taxon>
        <taxon>Hexapoda</taxon>
        <taxon>Insecta</taxon>
        <taxon>Pterygota</taxon>
        <taxon>Neoptera</taxon>
        <taxon>Paraneoptera</taxon>
        <taxon>Hemiptera</taxon>
        <taxon>Auchenorrhyncha</taxon>
        <taxon>Cercopoidea</taxon>
        <taxon>Clastopteridae</taxon>
        <taxon>Clastoptera</taxon>
    </lineage>
</organism>
<dbReference type="EMBL" id="GEDC01006942">
    <property type="protein sequence ID" value="JAS30356.1"/>
    <property type="molecule type" value="Transcribed_RNA"/>
</dbReference>
<gene>
    <name evidence="12" type="ORF">g.37538</name>
</gene>
<evidence type="ECO:0000256" key="9">
    <source>
        <dbReference type="ARBA" id="ARBA00022989"/>
    </source>
</evidence>
<comment type="subcellular location">
    <subcellularLocation>
        <location evidence="1">Membrane</location>
        <topology evidence="1">Multi-pass membrane protein</topology>
    </subcellularLocation>
</comment>